<evidence type="ECO:0000256" key="10">
    <source>
        <dbReference type="ARBA" id="ARBA00023054"/>
    </source>
</evidence>
<evidence type="ECO:0000256" key="15">
    <source>
        <dbReference type="SAM" id="MobiDB-lite"/>
    </source>
</evidence>
<evidence type="ECO:0000256" key="11">
    <source>
        <dbReference type="ARBA" id="ARBA00023212"/>
    </source>
</evidence>
<dbReference type="PANTHER" id="PTHR13034:SF2">
    <property type="entry name" value="DYNACTIN SUBUNIT 4"/>
    <property type="match status" value="1"/>
</dbReference>
<sequence>MLLNISLRDDGQKKKQVELENPETRTLEEMEGLPEEYLSEDGLDFWKTTSLKQRFDQPEHQPELTKDLYPRRLTMGVKRSLRCRKCDHNLLKPEFSPSSIKFKMHLIATSFIPEIRLFKPSEFSADGLSAQVYLTVTNPTHSPMNIILLPFCDELPEDERTKRNFPVITGKIMLPTDSYEIPAKDTLLDYSCLTKTTENLPQSEDGKIVLPQPNKVAFNCVGLLNFMKEVLT</sequence>
<keyword evidence="6" id="KW-1017">Isopeptide bond</keyword>
<organism evidence="16 17">
    <name type="scientific">Oikopleura dioica</name>
    <name type="common">Tunicate</name>
    <dbReference type="NCBI Taxonomy" id="34765"/>
    <lineage>
        <taxon>Eukaryota</taxon>
        <taxon>Metazoa</taxon>
        <taxon>Chordata</taxon>
        <taxon>Tunicata</taxon>
        <taxon>Appendicularia</taxon>
        <taxon>Copelata</taxon>
        <taxon>Oikopleuridae</taxon>
        <taxon>Oikopleura</taxon>
    </lineage>
</organism>
<evidence type="ECO:0000256" key="12">
    <source>
        <dbReference type="ARBA" id="ARBA00034776"/>
    </source>
</evidence>
<evidence type="ECO:0000256" key="1">
    <source>
        <dbReference type="ARBA" id="ARBA00004300"/>
    </source>
</evidence>
<feature type="region of interest" description="Disordered" evidence="15">
    <location>
        <begin position="1"/>
        <end position="22"/>
    </location>
</feature>
<evidence type="ECO:0000256" key="9">
    <source>
        <dbReference type="ARBA" id="ARBA00022990"/>
    </source>
</evidence>
<dbReference type="EMBL" id="OU015568">
    <property type="protein sequence ID" value="CAG5083610.1"/>
    <property type="molecule type" value="Genomic_DNA"/>
</dbReference>
<proteinExistence type="inferred from homology"/>
<evidence type="ECO:0000256" key="7">
    <source>
        <dbReference type="ARBA" id="ARBA00022553"/>
    </source>
</evidence>
<evidence type="ECO:0000256" key="6">
    <source>
        <dbReference type="ARBA" id="ARBA00022499"/>
    </source>
</evidence>
<evidence type="ECO:0000256" key="5">
    <source>
        <dbReference type="ARBA" id="ARBA00022490"/>
    </source>
</evidence>
<dbReference type="Proteomes" id="UP001158576">
    <property type="component" value="Chromosome PAR"/>
</dbReference>
<feature type="compositionally biased region" description="Basic and acidic residues" evidence="15">
    <location>
        <begin position="7"/>
        <end position="22"/>
    </location>
</feature>
<keyword evidence="17" id="KW-1185">Reference proteome</keyword>
<dbReference type="PANTHER" id="PTHR13034">
    <property type="entry name" value="DYNACTIN P62 SUBUNIT"/>
    <property type="match status" value="1"/>
</dbReference>
<evidence type="ECO:0000256" key="13">
    <source>
        <dbReference type="ARBA" id="ARBA00034864"/>
    </source>
</evidence>
<evidence type="ECO:0000256" key="14">
    <source>
        <dbReference type="ARBA" id="ARBA00093507"/>
    </source>
</evidence>
<reference evidence="16 17" key="1">
    <citation type="submission" date="2021-04" db="EMBL/GenBank/DDBJ databases">
        <authorList>
            <person name="Bliznina A."/>
        </authorList>
    </citation>
    <scope>NUCLEOTIDE SEQUENCE [LARGE SCALE GENOMIC DNA]</scope>
</reference>
<accession>A0ABN7RUJ6</accession>
<evidence type="ECO:0000313" key="16">
    <source>
        <dbReference type="EMBL" id="CAG5083610.1"/>
    </source>
</evidence>
<keyword evidence="10" id="KW-0175">Coiled coil</keyword>
<evidence type="ECO:0000256" key="4">
    <source>
        <dbReference type="ARBA" id="ARBA00004657"/>
    </source>
</evidence>
<gene>
    <name evidence="16" type="ORF">OKIOD_LOCUS1977</name>
</gene>
<dbReference type="InterPro" id="IPR008603">
    <property type="entry name" value="DCTN4"/>
</dbReference>
<dbReference type="Pfam" id="PF05502">
    <property type="entry name" value="Dynactin_p62"/>
    <property type="match status" value="1"/>
</dbReference>
<protein>
    <recommendedName>
        <fullName evidence="13">Dynactin subunit 4</fullName>
    </recommendedName>
</protein>
<keyword evidence="5" id="KW-0963">Cytoplasm</keyword>
<keyword evidence="8" id="KW-0832">Ubl conjugation</keyword>
<evidence type="ECO:0000313" key="17">
    <source>
        <dbReference type="Proteomes" id="UP001158576"/>
    </source>
</evidence>
<evidence type="ECO:0000256" key="2">
    <source>
        <dbReference type="ARBA" id="ARBA00004529"/>
    </source>
</evidence>
<comment type="subunit">
    <text evidence="14">Subunit of dynactin, a multiprotein complex part of a tripartite complex with dynein and a adapter, such as BICDL1, BICD2 or HOOK3. The dynactin complex is built around ACTR1A/ACTB filament and consists of an actin-related filament composed of a shoulder domain, a pointed end and a barbed end. Its length is defined by its flexible shoulder domain. The soulder is composed of 2 DCTN1 subunits, 4 DCTN2 and 2 DCTN3. The 4 DCNT2 (via N-terminus) bind the ACTR1A filament and act as molecular rulers to determine the length. The pointed end is important for binding dynein-dynactin cargo adapters. Consists of 4 subunits: ACTR10, DCNT4, DCTN5 and DCTN6. The barbed end is composed of a CAPZA1:CAPZB heterodimers, which binds ACTR1A/ACTB filament and dynactin and stabilizes dynactin. Interacts with ATP7B, but not ATP7A, in a copper-dependent manner. Interacts with ANK2; this interaction is required for localization at costameres. Interacts with N4BP2L1.</text>
</comment>
<keyword evidence="11" id="KW-0206">Cytoskeleton</keyword>
<comment type="similarity">
    <text evidence="12">Belongs to the dynactin subunit 4 family.</text>
</comment>
<evidence type="ECO:0000256" key="3">
    <source>
        <dbReference type="ARBA" id="ARBA00004544"/>
    </source>
</evidence>
<name>A0ABN7RUJ6_OIKDI</name>
<comment type="subcellular location">
    <subcellularLocation>
        <location evidence="3">Cytoplasm</location>
        <location evidence="3">Cell cortex</location>
    </subcellularLocation>
    <subcellularLocation>
        <location evidence="1">Cytoplasm</location>
        <location evidence="1">Cytoskeleton</location>
        <location evidence="1">Microtubule organizing center</location>
        <location evidence="1">Centrosome</location>
    </subcellularLocation>
    <subcellularLocation>
        <location evidence="2">Cytoplasm</location>
        <location evidence="2">Cytoskeleton</location>
        <location evidence="2">Stress fiber</location>
    </subcellularLocation>
    <subcellularLocation>
        <location evidence="4">Cytoplasm</location>
        <location evidence="4">Myofibril</location>
    </subcellularLocation>
</comment>
<keyword evidence="9" id="KW-0007">Acetylation</keyword>
<keyword evidence="7" id="KW-0597">Phosphoprotein</keyword>
<evidence type="ECO:0000256" key="8">
    <source>
        <dbReference type="ARBA" id="ARBA00022843"/>
    </source>
</evidence>